<keyword evidence="7 20" id="KW-0349">Heme</keyword>
<dbReference type="GO" id="GO:0140825">
    <property type="term" value="F:lactoperoxidase activity"/>
    <property type="evidence" value="ECO:0007669"/>
    <property type="project" value="UniProtKB-EC"/>
</dbReference>
<evidence type="ECO:0000313" key="24">
    <source>
        <dbReference type="Proteomes" id="UP001153076"/>
    </source>
</evidence>
<comment type="cofactor">
    <cofactor evidence="17 20">
        <name>Ca(2+)</name>
        <dbReference type="ChEBI" id="CHEBI:29108"/>
    </cofactor>
    <text evidence="17 20">Binds 2 calcium ions per subunit.</text>
</comment>
<comment type="catalytic activity">
    <reaction evidence="1 20">
        <text>2 a phenolic donor + H2O2 = 2 a phenolic radical donor + 2 H2O</text>
        <dbReference type="Rhea" id="RHEA:56136"/>
        <dbReference type="ChEBI" id="CHEBI:15377"/>
        <dbReference type="ChEBI" id="CHEBI:16240"/>
        <dbReference type="ChEBI" id="CHEBI:139520"/>
        <dbReference type="ChEBI" id="CHEBI:139521"/>
        <dbReference type="EC" id="1.11.1.7"/>
    </reaction>
</comment>
<keyword evidence="21" id="KW-0812">Transmembrane</keyword>
<dbReference type="PROSITE" id="PS50873">
    <property type="entry name" value="PEROXIDASE_4"/>
    <property type="match status" value="1"/>
</dbReference>
<dbReference type="InterPro" id="IPR033905">
    <property type="entry name" value="Secretory_peroxidase"/>
</dbReference>
<dbReference type="CDD" id="cd00693">
    <property type="entry name" value="secretory_peroxidase"/>
    <property type="match status" value="1"/>
</dbReference>
<feature type="disulfide bond" evidence="19">
    <location>
        <begin position="59"/>
        <end position="139"/>
    </location>
</feature>
<dbReference type="PANTHER" id="PTHR31517:SF59">
    <property type="entry name" value="PEROXIDASE"/>
    <property type="match status" value="1"/>
</dbReference>
<feature type="disulfide bond" evidence="19">
    <location>
        <begin position="145"/>
        <end position="343"/>
    </location>
</feature>
<dbReference type="InterPro" id="IPR019793">
    <property type="entry name" value="Peroxidases_heam-ligand_BS"/>
</dbReference>
<evidence type="ECO:0000256" key="4">
    <source>
        <dbReference type="ARBA" id="ARBA00012313"/>
    </source>
</evidence>
<evidence type="ECO:0000256" key="10">
    <source>
        <dbReference type="ARBA" id="ARBA00022837"/>
    </source>
</evidence>
<dbReference type="AlphaFoldDB" id="A0A9Q1JL00"/>
<reference evidence="23" key="1">
    <citation type="submission" date="2022-04" db="EMBL/GenBank/DDBJ databases">
        <title>Carnegiea gigantea Genome sequencing and assembly v2.</title>
        <authorList>
            <person name="Copetti D."/>
            <person name="Sanderson M.J."/>
            <person name="Burquez A."/>
            <person name="Wojciechowski M.F."/>
        </authorList>
    </citation>
    <scope>NUCLEOTIDE SEQUENCE</scope>
    <source>
        <strain evidence="23">SGP5-SGP5p</strain>
        <tissue evidence="23">Aerial part</tissue>
    </source>
</reference>
<protein>
    <recommendedName>
        <fullName evidence="4 20">Peroxidase</fullName>
        <ecNumber evidence="4 20">1.11.1.7</ecNumber>
    </recommendedName>
</protein>
<evidence type="ECO:0000256" key="12">
    <source>
        <dbReference type="ARBA" id="ARBA00023004"/>
    </source>
</evidence>
<evidence type="ECO:0000256" key="21">
    <source>
        <dbReference type="SAM" id="Phobius"/>
    </source>
</evidence>
<evidence type="ECO:0000256" key="16">
    <source>
        <dbReference type="PIRSR" id="PIRSR600823-2"/>
    </source>
</evidence>
<keyword evidence="24" id="KW-1185">Reference proteome</keyword>
<dbReference type="GO" id="GO:0042744">
    <property type="term" value="P:hydrogen peroxide catabolic process"/>
    <property type="evidence" value="ECO:0007669"/>
    <property type="project" value="UniProtKB-KW"/>
</dbReference>
<dbReference type="Proteomes" id="UP001153076">
    <property type="component" value="Unassembled WGS sequence"/>
</dbReference>
<dbReference type="InterPro" id="IPR019794">
    <property type="entry name" value="Peroxidases_AS"/>
</dbReference>
<comment type="caution">
    <text evidence="23">The sequence shown here is derived from an EMBL/GenBank/DDBJ whole genome shotgun (WGS) entry which is preliminary data.</text>
</comment>
<evidence type="ECO:0000256" key="5">
    <source>
        <dbReference type="ARBA" id="ARBA00022525"/>
    </source>
</evidence>
<dbReference type="GO" id="GO:0005576">
    <property type="term" value="C:extracellular region"/>
    <property type="evidence" value="ECO:0007669"/>
    <property type="project" value="UniProtKB-SubCell"/>
</dbReference>
<evidence type="ECO:0000256" key="1">
    <source>
        <dbReference type="ARBA" id="ARBA00000189"/>
    </source>
</evidence>
<evidence type="ECO:0000256" key="7">
    <source>
        <dbReference type="ARBA" id="ARBA00022617"/>
    </source>
</evidence>
<evidence type="ECO:0000256" key="15">
    <source>
        <dbReference type="PIRSR" id="PIRSR600823-1"/>
    </source>
</evidence>
<comment type="similarity">
    <text evidence="20">Belongs to the peroxidase family. Classical plant (class III) peroxidase subfamily.</text>
</comment>
<keyword evidence="14 20" id="KW-0376">Hydrogen peroxide</keyword>
<dbReference type="InterPro" id="IPR010255">
    <property type="entry name" value="Haem_peroxidase_sf"/>
</dbReference>
<comment type="similarity">
    <text evidence="3">Belongs to the peroxidase family. Ascorbate peroxidase subfamily.</text>
</comment>
<keyword evidence="21" id="KW-0472">Membrane</keyword>
<feature type="disulfide bond" evidence="19">
    <location>
        <begin position="222"/>
        <end position="254"/>
    </location>
</feature>
<comment type="subcellular location">
    <subcellularLocation>
        <location evidence="20">Secreted</location>
    </subcellularLocation>
</comment>
<feature type="site" description="Transition state stabilizer" evidence="18">
    <location>
        <position position="87"/>
    </location>
</feature>
<dbReference type="Gene3D" id="1.10.420.10">
    <property type="entry name" value="Peroxidase, domain 2"/>
    <property type="match status" value="1"/>
</dbReference>
<dbReference type="SUPFAM" id="SSF48113">
    <property type="entry name" value="Heme-dependent peroxidases"/>
    <property type="match status" value="1"/>
</dbReference>
<organism evidence="23 24">
    <name type="scientific">Carnegiea gigantea</name>
    <dbReference type="NCBI Taxonomy" id="171969"/>
    <lineage>
        <taxon>Eukaryota</taxon>
        <taxon>Viridiplantae</taxon>
        <taxon>Streptophyta</taxon>
        <taxon>Embryophyta</taxon>
        <taxon>Tracheophyta</taxon>
        <taxon>Spermatophyta</taxon>
        <taxon>Magnoliopsida</taxon>
        <taxon>eudicotyledons</taxon>
        <taxon>Gunneridae</taxon>
        <taxon>Pentapetalae</taxon>
        <taxon>Caryophyllales</taxon>
        <taxon>Cactineae</taxon>
        <taxon>Cactaceae</taxon>
        <taxon>Cactoideae</taxon>
        <taxon>Echinocereeae</taxon>
        <taxon>Carnegiea</taxon>
    </lineage>
</organism>
<keyword evidence="10 17" id="KW-0106">Calcium</keyword>
<dbReference type="GO" id="GO:0020037">
    <property type="term" value="F:heme binding"/>
    <property type="evidence" value="ECO:0007669"/>
    <property type="project" value="UniProtKB-UniRule"/>
</dbReference>
<evidence type="ECO:0000256" key="14">
    <source>
        <dbReference type="ARBA" id="ARBA00023324"/>
    </source>
</evidence>
<dbReference type="FunFam" id="1.10.520.10:FF:000008">
    <property type="entry name" value="Peroxidase"/>
    <property type="match status" value="1"/>
</dbReference>
<evidence type="ECO:0000256" key="19">
    <source>
        <dbReference type="PIRSR" id="PIRSR600823-5"/>
    </source>
</evidence>
<feature type="binding site" evidence="16">
    <location>
        <position position="185"/>
    </location>
    <ligand>
        <name>substrate</name>
    </ligand>
</feature>
<proteinExistence type="inferred from homology"/>
<feature type="active site" description="Proton acceptor" evidence="15">
    <location>
        <position position="91"/>
    </location>
</feature>
<keyword evidence="9" id="KW-0732">Signal</keyword>
<feature type="binding site" evidence="17">
    <location>
        <position position="99"/>
    </location>
    <ligand>
        <name>Ca(2+)</name>
        <dbReference type="ChEBI" id="CHEBI:29108"/>
        <label>1</label>
    </ligand>
</feature>
<name>A0A9Q1JL00_9CARY</name>
<dbReference type="EC" id="1.11.1.7" evidence="4 20"/>
<keyword evidence="11 20" id="KW-0560">Oxidoreductase</keyword>
<feature type="binding site" evidence="17">
    <location>
        <position position="92"/>
    </location>
    <ligand>
        <name>Ca(2+)</name>
        <dbReference type="ChEBI" id="CHEBI:29108"/>
        <label>1</label>
    </ligand>
</feature>
<dbReference type="PRINTS" id="PR00458">
    <property type="entry name" value="PEROXIDASE"/>
</dbReference>
<feature type="binding site" evidence="17">
    <location>
        <position position="95"/>
    </location>
    <ligand>
        <name>Ca(2+)</name>
        <dbReference type="ChEBI" id="CHEBI:29108"/>
        <label>1</label>
    </ligand>
</feature>
<evidence type="ECO:0000256" key="3">
    <source>
        <dbReference type="ARBA" id="ARBA00006873"/>
    </source>
</evidence>
<dbReference type="PROSITE" id="PS00436">
    <property type="entry name" value="PEROXIDASE_2"/>
    <property type="match status" value="1"/>
</dbReference>
<comment type="cofactor">
    <cofactor evidence="17 20">
        <name>heme b</name>
        <dbReference type="ChEBI" id="CHEBI:60344"/>
    </cofactor>
    <text evidence="17 20">Binds 1 heme b (iron(II)-protoporphyrin IX) group per subunit.</text>
</comment>
<feature type="binding site" evidence="17">
    <location>
        <position position="267"/>
    </location>
    <ligand>
        <name>Ca(2+)</name>
        <dbReference type="ChEBI" id="CHEBI:29108"/>
        <label>2</label>
    </ligand>
</feature>
<evidence type="ECO:0000256" key="11">
    <source>
        <dbReference type="ARBA" id="ARBA00023002"/>
    </source>
</evidence>
<keyword evidence="6 20" id="KW-0575">Peroxidase</keyword>
<evidence type="ECO:0000256" key="17">
    <source>
        <dbReference type="PIRSR" id="PIRSR600823-3"/>
    </source>
</evidence>
<evidence type="ECO:0000256" key="8">
    <source>
        <dbReference type="ARBA" id="ARBA00022723"/>
    </source>
</evidence>
<accession>A0A9Q1JL00</accession>
<evidence type="ECO:0000256" key="6">
    <source>
        <dbReference type="ARBA" id="ARBA00022559"/>
    </source>
</evidence>
<evidence type="ECO:0000256" key="20">
    <source>
        <dbReference type="RuleBase" id="RU362060"/>
    </source>
</evidence>
<keyword evidence="21" id="KW-1133">Transmembrane helix</keyword>
<gene>
    <name evidence="23" type="ORF">Cgig2_011632</name>
</gene>
<dbReference type="Pfam" id="PF00141">
    <property type="entry name" value="peroxidase"/>
    <property type="match status" value="1"/>
</dbReference>
<evidence type="ECO:0000256" key="2">
    <source>
        <dbReference type="ARBA" id="ARBA00002322"/>
    </source>
</evidence>
<dbReference type="OrthoDB" id="2113341at2759"/>
<dbReference type="FunFam" id="1.10.420.10:FF:000007">
    <property type="entry name" value="Peroxidase"/>
    <property type="match status" value="1"/>
</dbReference>
<feature type="binding site" evidence="17">
    <location>
        <position position="275"/>
    </location>
    <ligand>
        <name>Ca(2+)</name>
        <dbReference type="ChEBI" id="CHEBI:29108"/>
        <label>2</label>
    </ligand>
</feature>
<evidence type="ECO:0000256" key="9">
    <source>
        <dbReference type="ARBA" id="ARBA00022729"/>
    </source>
</evidence>
<comment type="function">
    <text evidence="2">Removal of H(2)O(2), oxidation of toxic reductants, biosynthesis and degradation of lignin, suberization, auxin catabolism, response to environmental stresses such as wounding, pathogen attack and oxidative stress. These functions might be dependent on each isozyme/isoform in each plant tissue.</text>
</comment>
<dbReference type="EMBL" id="JAKOGI010001735">
    <property type="protein sequence ID" value="KAJ8424221.1"/>
    <property type="molecule type" value="Genomic_DNA"/>
</dbReference>
<feature type="binding site" evidence="17">
    <location>
        <position position="113"/>
    </location>
    <ligand>
        <name>Ca(2+)</name>
        <dbReference type="ChEBI" id="CHEBI:29108"/>
        <label>1</label>
    </ligand>
</feature>
<dbReference type="PANTHER" id="PTHR31517">
    <property type="match status" value="1"/>
</dbReference>
<dbReference type="PROSITE" id="PS00435">
    <property type="entry name" value="PEROXIDASE_1"/>
    <property type="match status" value="1"/>
</dbReference>
<feature type="binding site" description="axial binding residue" evidence="17">
    <location>
        <position position="215"/>
    </location>
    <ligand>
        <name>heme b</name>
        <dbReference type="ChEBI" id="CHEBI:60344"/>
    </ligand>
    <ligandPart>
        <name>Fe</name>
        <dbReference type="ChEBI" id="CHEBI:18248"/>
    </ligandPart>
</feature>
<feature type="domain" description="Plant heme peroxidase family profile" evidence="22">
    <location>
        <begin position="49"/>
        <end position="347"/>
    </location>
</feature>
<keyword evidence="13 19" id="KW-1015">Disulfide bond</keyword>
<evidence type="ECO:0000313" key="23">
    <source>
        <dbReference type="EMBL" id="KAJ8424221.1"/>
    </source>
</evidence>
<sequence length="348" mass="37937">MHKRSHFPQPTEKDSKHFLTDQLRIENCCKKMKLSLVTLFIAFLPLALSLQVGFYGKSCPKAESIVLDVVKQRFIATKGAAGPALIRMYFHDCFVRGCDASILIDSNSTHQAEKSAGANLGVREFGLIDQIKAKLEIACPQTVSCADIIALASRDAVALAGGPEYNVPTGRRDGLISQASEVNLPGPRMSVSQAQQAFAAKGMSLNDMVVLLGGHTVGFTHCHFFTDRLSNFKGTGAPDPTMRPALLIKLKGLCGSNPNVDHTVFLDQNTSLVFDNEFYNQIRNKRGVLQIDQDLALDSLSKNLVAKLASNNAFFSQSFANAMIKMGNIQVLQGSAGEIRKQCRVFNN</sequence>
<feature type="binding site" evidence="17">
    <location>
        <position position="270"/>
    </location>
    <ligand>
        <name>Ca(2+)</name>
        <dbReference type="ChEBI" id="CHEBI:29108"/>
        <label>2</label>
    </ligand>
</feature>
<dbReference type="GO" id="GO:0006979">
    <property type="term" value="P:response to oxidative stress"/>
    <property type="evidence" value="ECO:0007669"/>
    <property type="project" value="UniProtKB-UniRule"/>
</dbReference>
<feature type="binding site" evidence="17">
    <location>
        <position position="101"/>
    </location>
    <ligand>
        <name>Ca(2+)</name>
        <dbReference type="ChEBI" id="CHEBI:29108"/>
        <label>1</label>
    </ligand>
</feature>
<feature type="binding site" evidence="17">
    <location>
        <position position="97"/>
    </location>
    <ligand>
        <name>Ca(2+)</name>
        <dbReference type="ChEBI" id="CHEBI:29108"/>
        <label>1</label>
    </ligand>
</feature>
<keyword evidence="5 20" id="KW-0964">Secreted</keyword>
<keyword evidence="8 17" id="KW-0479">Metal-binding</keyword>
<evidence type="ECO:0000259" key="22">
    <source>
        <dbReference type="PROSITE" id="PS50873"/>
    </source>
</evidence>
<feature type="transmembrane region" description="Helical" evidence="21">
    <location>
        <begin position="34"/>
        <end position="55"/>
    </location>
</feature>
<dbReference type="GO" id="GO:0046872">
    <property type="term" value="F:metal ion binding"/>
    <property type="evidence" value="ECO:0007669"/>
    <property type="project" value="UniProtKB-UniRule"/>
</dbReference>
<evidence type="ECO:0000256" key="13">
    <source>
        <dbReference type="ARBA" id="ARBA00023157"/>
    </source>
</evidence>
<dbReference type="Gene3D" id="1.10.520.10">
    <property type="match status" value="1"/>
</dbReference>
<feature type="binding site" evidence="17">
    <location>
        <position position="216"/>
    </location>
    <ligand>
        <name>Ca(2+)</name>
        <dbReference type="ChEBI" id="CHEBI:29108"/>
        <label>2</label>
    </ligand>
</feature>
<keyword evidence="12 17" id="KW-0408">Iron</keyword>
<dbReference type="PRINTS" id="PR00461">
    <property type="entry name" value="PLPEROXIDASE"/>
</dbReference>
<dbReference type="InterPro" id="IPR000823">
    <property type="entry name" value="Peroxidase_pln"/>
</dbReference>
<evidence type="ECO:0000256" key="18">
    <source>
        <dbReference type="PIRSR" id="PIRSR600823-4"/>
    </source>
</evidence>
<dbReference type="InterPro" id="IPR002016">
    <property type="entry name" value="Haem_peroxidase"/>
</dbReference>
<feature type="disulfide bond" evidence="19">
    <location>
        <begin position="93"/>
        <end position="98"/>
    </location>
</feature>